<organism evidence="4 5">
    <name type="scientific">Phomopsis amygdali</name>
    <name type="common">Fusicoccum amygdali</name>
    <dbReference type="NCBI Taxonomy" id="1214568"/>
    <lineage>
        <taxon>Eukaryota</taxon>
        <taxon>Fungi</taxon>
        <taxon>Dikarya</taxon>
        <taxon>Ascomycota</taxon>
        <taxon>Pezizomycotina</taxon>
        <taxon>Sordariomycetes</taxon>
        <taxon>Sordariomycetidae</taxon>
        <taxon>Diaporthales</taxon>
        <taxon>Diaporthaceae</taxon>
        <taxon>Diaporthe</taxon>
    </lineage>
</organism>
<dbReference type="InterPro" id="IPR001466">
    <property type="entry name" value="Beta-lactam-related"/>
</dbReference>
<dbReference type="Proteomes" id="UP001265746">
    <property type="component" value="Unassembled WGS sequence"/>
</dbReference>
<feature type="domain" description="Beta-lactamase-like ARB-00930-like C-terminal" evidence="3">
    <location>
        <begin position="385"/>
        <end position="518"/>
    </location>
</feature>
<dbReference type="Pfam" id="PF00144">
    <property type="entry name" value="Beta-lactamase"/>
    <property type="match status" value="1"/>
</dbReference>
<dbReference type="InterPro" id="IPR012338">
    <property type="entry name" value="Beta-lactam/transpept-like"/>
</dbReference>
<dbReference type="PANTHER" id="PTHR22935">
    <property type="entry name" value="PENICILLIN-BINDING PROTEIN"/>
    <property type="match status" value="1"/>
</dbReference>
<gene>
    <name evidence="4" type="ORF">N8I77_005239</name>
</gene>
<sequence>MQHFMLFWPLLVLTCGSASRIVASDQVPLLGPSFISNFNSSKSGDINEAKLKLPDVIEDLFSSGDLNRIDLIFAVDVFSASTNESIYSYYHVGEGQEYALTEGTLDDQTVSRIGSVSKLFTAHVIIARAGIEVFSHPVTRYLPELARNLSNDSLQKINWKDISVGTLISQQAGSGGTGGFFEYTGGDEDKQTPQAFLEYMRDQQRPVIPPSWNAVYSDGGFVVLGQTMAPVESDANVINRSSQANSSWAYDIPLYTGTGSVYTSLADLRATGLSILNSELLSPITTREWMKPHSGTGSVVKLVGAPWEITRLMIPVNPALNRTRVCDIYIKSGGNVDYTSVIALSPDHGLGFSILVAGFTASHARWPLRDALGETFVRAAEYAAVKNAQDNLSGIFVSNSSEGTNITLTMDEDQPGLQIKSFYISGEDALENSIAARLYPTRLYSGTTSSASLYKFNGTSLNAHRMVFSELPLPPRAAVEGGDGGNLFDHSFAWMGVGLLGAGDGFIFEIVNERLMSIQTLDSELVFHRVES</sequence>
<dbReference type="SUPFAM" id="SSF56601">
    <property type="entry name" value="beta-lactamase/transpeptidase-like"/>
    <property type="match status" value="1"/>
</dbReference>
<accession>A0AAD9SE68</accession>
<evidence type="ECO:0000313" key="4">
    <source>
        <dbReference type="EMBL" id="KAK2606496.1"/>
    </source>
</evidence>
<reference evidence="4" key="1">
    <citation type="submission" date="2023-06" db="EMBL/GenBank/DDBJ databases">
        <authorList>
            <person name="Noh H."/>
        </authorList>
    </citation>
    <scope>NUCLEOTIDE SEQUENCE</scope>
    <source>
        <strain evidence="4">DUCC20226</strain>
    </source>
</reference>
<dbReference type="PANTHER" id="PTHR22935:SF97">
    <property type="entry name" value="BETA-LACTAMASE-RELATED DOMAIN-CONTAINING PROTEIN"/>
    <property type="match status" value="1"/>
</dbReference>
<protein>
    <recommendedName>
        <fullName evidence="6">Beta-lactamase-related domain-containing protein</fullName>
    </recommendedName>
</protein>
<dbReference type="InterPro" id="IPR051478">
    <property type="entry name" value="Beta-lactamase-like_AB/R"/>
</dbReference>
<feature type="domain" description="Beta-lactamase-related" evidence="2">
    <location>
        <begin position="104"/>
        <end position="226"/>
    </location>
</feature>
<dbReference type="AlphaFoldDB" id="A0AAD9SE68"/>
<dbReference type="EMBL" id="JAUJFL010000003">
    <property type="protein sequence ID" value="KAK2606496.1"/>
    <property type="molecule type" value="Genomic_DNA"/>
</dbReference>
<feature type="signal peptide" evidence="1">
    <location>
        <begin position="1"/>
        <end position="18"/>
    </location>
</feature>
<evidence type="ECO:0000256" key="1">
    <source>
        <dbReference type="SAM" id="SignalP"/>
    </source>
</evidence>
<dbReference type="Pfam" id="PF26335">
    <property type="entry name" value="ARB_00930_C"/>
    <property type="match status" value="1"/>
</dbReference>
<evidence type="ECO:0000313" key="5">
    <source>
        <dbReference type="Proteomes" id="UP001265746"/>
    </source>
</evidence>
<feature type="chain" id="PRO_5042004095" description="Beta-lactamase-related domain-containing protein" evidence="1">
    <location>
        <begin position="19"/>
        <end position="532"/>
    </location>
</feature>
<evidence type="ECO:0008006" key="6">
    <source>
        <dbReference type="Google" id="ProtNLM"/>
    </source>
</evidence>
<evidence type="ECO:0000259" key="2">
    <source>
        <dbReference type="Pfam" id="PF00144"/>
    </source>
</evidence>
<keyword evidence="5" id="KW-1185">Reference proteome</keyword>
<comment type="caution">
    <text evidence="4">The sequence shown here is derived from an EMBL/GenBank/DDBJ whole genome shotgun (WGS) entry which is preliminary data.</text>
</comment>
<dbReference type="Gene3D" id="3.40.710.10">
    <property type="entry name" value="DD-peptidase/beta-lactamase superfamily"/>
    <property type="match status" value="1"/>
</dbReference>
<dbReference type="InterPro" id="IPR058664">
    <property type="entry name" value="ARB_00930-like_C"/>
</dbReference>
<proteinExistence type="predicted"/>
<evidence type="ECO:0000259" key="3">
    <source>
        <dbReference type="Pfam" id="PF26335"/>
    </source>
</evidence>
<keyword evidence="1" id="KW-0732">Signal</keyword>
<name>A0AAD9SE68_PHOAM</name>